<keyword evidence="4" id="KW-1185">Reference proteome</keyword>
<sequence length="480" mass="54374">MAWRKPLVLNWGSEKAQSVNLTALCFTRCFLRMAVGQILVTIRAAYESISVFLLPYIIFQLFAISVLLPTYLLQVLIGLIPNIFGNIWCLVFPWNKLIEQTESHRRQLAMLAQLQLEGKYIFRDDDLIRVEQSGKEWMKDLSWNEHTEELSVCGARARFVHLRPEEGDNGSCSPLPKKPIVFLHGSRSWSYMWRKIMPRLLAEGHEIYALDWIGHGRSDKPTRRESVTFQLHMQTLMVFVNHVQLKGAVLVGHNWGGYVALCSIPYLPPSSCSGLFLVNSFLPCQPNEMGPNGRVLNGLWFLLTRVLDGYVSQSTITRLMFYEVPGGDAKGYGAPYRHLPANSGPSVEPFAYMSTGIPPHFLKDLREKPLWKVCEAFCPKGFSDLNTLALLSEKIDGARRYLRENRSGDQDEAPARRLRSVVVFGERDPLGRGYKEALLCVIGKNNMADWAPEGIMLENGGHYPMENKPGDVAQLITRFA</sequence>
<evidence type="ECO:0000259" key="2">
    <source>
        <dbReference type="Pfam" id="PF12697"/>
    </source>
</evidence>
<dbReference type="STRING" id="104259.A0A0F7U552"/>
<dbReference type="GO" id="GO:0003824">
    <property type="term" value="F:catalytic activity"/>
    <property type="evidence" value="ECO:0007669"/>
    <property type="project" value="InterPro"/>
</dbReference>
<dbReference type="InterPro" id="IPR029058">
    <property type="entry name" value="AB_hydrolase_fold"/>
</dbReference>
<dbReference type="PANTHER" id="PTHR43689:SF28">
    <property type="entry name" value="HALOALKANE DEHALOGENASE FAMILY PROTEIN (AFU_ORTHOLOGUE AFUA_8G01700)"/>
    <property type="match status" value="1"/>
</dbReference>
<organism evidence="3 4">
    <name type="scientific">Penicillium brasilianum</name>
    <dbReference type="NCBI Taxonomy" id="104259"/>
    <lineage>
        <taxon>Eukaryota</taxon>
        <taxon>Fungi</taxon>
        <taxon>Dikarya</taxon>
        <taxon>Ascomycota</taxon>
        <taxon>Pezizomycotina</taxon>
        <taxon>Eurotiomycetes</taxon>
        <taxon>Eurotiomycetidae</taxon>
        <taxon>Eurotiales</taxon>
        <taxon>Aspergillaceae</taxon>
        <taxon>Penicillium</taxon>
    </lineage>
</organism>
<dbReference type="AlphaFoldDB" id="A0A0F7U552"/>
<dbReference type="Gene3D" id="3.40.50.1820">
    <property type="entry name" value="alpha/beta hydrolase"/>
    <property type="match status" value="1"/>
</dbReference>
<dbReference type="InterPro" id="IPR000073">
    <property type="entry name" value="AB_hydrolase_1"/>
</dbReference>
<name>A0A0F7U552_PENBI</name>
<dbReference type="GO" id="GO:0017000">
    <property type="term" value="P:antibiotic biosynthetic process"/>
    <property type="evidence" value="ECO:0007669"/>
    <property type="project" value="UniProtKB-ARBA"/>
</dbReference>
<dbReference type="OrthoDB" id="284184at2759"/>
<dbReference type="PANTHER" id="PTHR43689">
    <property type="entry name" value="HYDROLASE"/>
    <property type="match status" value="1"/>
</dbReference>
<evidence type="ECO:0000256" key="1">
    <source>
        <dbReference type="SAM" id="Phobius"/>
    </source>
</evidence>
<proteinExistence type="predicted"/>
<dbReference type="SUPFAM" id="SSF53474">
    <property type="entry name" value="alpha/beta-Hydrolases"/>
    <property type="match status" value="1"/>
</dbReference>
<dbReference type="Proteomes" id="UP000042958">
    <property type="component" value="Unassembled WGS sequence"/>
</dbReference>
<dbReference type="InterPro" id="IPR000639">
    <property type="entry name" value="Epox_hydrolase-like"/>
</dbReference>
<reference evidence="4" key="1">
    <citation type="journal article" date="2015" name="Genome Announc.">
        <title>Draft genome sequence of the fungus Penicillium brasilianum MG11.</title>
        <authorList>
            <person name="Horn F."/>
            <person name="Linde J."/>
            <person name="Mattern D.J."/>
            <person name="Walther G."/>
            <person name="Guthke R."/>
            <person name="Brakhage A.A."/>
            <person name="Valiante V."/>
        </authorList>
    </citation>
    <scope>NUCLEOTIDE SEQUENCE [LARGE SCALE GENOMIC DNA]</scope>
    <source>
        <strain evidence="4">MG11</strain>
    </source>
</reference>
<keyword evidence="1" id="KW-0472">Membrane</keyword>
<dbReference type="GO" id="GO:0072330">
    <property type="term" value="P:monocarboxylic acid biosynthetic process"/>
    <property type="evidence" value="ECO:0007669"/>
    <property type="project" value="UniProtKB-ARBA"/>
</dbReference>
<gene>
    <name evidence="3" type="ORF">PMG11_11405</name>
</gene>
<keyword evidence="1" id="KW-0812">Transmembrane</keyword>
<dbReference type="PRINTS" id="PR00412">
    <property type="entry name" value="EPOXHYDRLASE"/>
</dbReference>
<evidence type="ECO:0000313" key="3">
    <source>
        <dbReference type="EMBL" id="CEJ62920.1"/>
    </source>
</evidence>
<protein>
    <recommendedName>
        <fullName evidence="2">AB hydrolase-1 domain-containing protein</fullName>
    </recommendedName>
</protein>
<feature type="domain" description="AB hydrolase-1" evidence="2">
    <location>
        <begin position="180"/>
        <end position="474"/>
    </location>
</feature>
<accession>A0A0F7U552</accession>
<keyword evidence="1" id="KW-1133">Transmembrane helix</keyword>
<feature type="transmembrane region" description="Helical" evidence="1">
    <location>
        <begin position="48"/>
        <end position="68"/>
    </location>
</feature>
<dbReference type="Pfam" id="PF12697">
    <property type="entry name" value="Abhydrolase_6"/>
    <property type="match status" value="1"/>
</dbReference>
<dbReference type="EMBL" id="CDHK01000032">
    <property type="protein sequence ID" value="CEJ62920.1"/>
    <property type="molecule type" value="Genomic_DNA"/>
</dbReference>
<evidence type="ECO:0000313" key="4">
    <source>
        <dbReference type="Proteomes" id="UP000042958"/>
    </source>
</evidence>